<evidence type="ECO:0000259" key="5">
    <source>
        <dbReference type="Pfam" id="PF25390"/>
    </source>
</evidence>
<dbReference type="SUPFAM" id="SSF50985">
    <property type="entry name" value="RCC1/BLIP-II"/>
    <property type="match status" value="1"/>
</dbReference>
<accession>A0A9P4JPN1</accession>
<reference evidence="6" key="1">
    <citation type="journal article" date="2020" name="Stud. Mycol.">
        <title>101 Dothideomycetes genomes: a test case for predicting lifestyles and emergence of pathogens.</title>
        <authorList>
            <person name="Haridas S."/>
            <person name="Albert R."/>
            <person name="Binder M."/>
            <person name="Bloem J."/>
            <person name="Labutti K."/>
            <person name="Salamov A."/>
            <person name="Andreopoulos B."/>
            <person name="Baker S."/>
            <person name="Barry K."/>
            <person name="Bills G."/>
            <person name="Bluhm B."/>
            <person name="Cannon C."/>
            <person name="Castanera R."/>
            <person name="Culley D."/>
            <person name="Daum C."/>
            <person name="Ezra D."/>
            <person name="Gonzalez J."/>
            <person name="Henrissat B."/>
            <person name="Kuo A."/>
            <person name="Liang C."/>
            <person name="Lipzen A."/>
            <person name="Lutzoni F."/>
            <person name="Magnuson J."/>
            <person name="Mondo S."/>
            <person name="Nolan M."/>
            <person name="Ohm R."/>
            <person name="Pangilinan J."/>
            <person name="Park H.-J."/>
            <person name="Ramirez L."/>
            <person name="Alfaro M."/>
            <person name="Sun H."/>
            <person name="Tritt A."/>
            <person name="Yoshinaga Y."/>
            <person name="Zwiers L.-H."/>
            <person name="Turgeon B."/>
            <person name="Goodwin S."/>
            <person name="Spatafora J."/>
            <person name="Crous P."/>
            <person name="Grigoriev I."/>
        </authorList>
    </citation>
    <scope>NUCLEOTIDE SEQUENCE</scope>
    <source>
        <strain evidence="6">ATCC 74209</strain>
    </source>
</reference>
<evidence type="ECO:0000313" key="7">
    <source>
        <dbReference type="Proteomes" id="UP000799536"/>
    </source>
</evidence>
<dbReference type="OrthoDB" id="61110at2759"/>
<protein>
    <submittedName>
        <fullName evidence="6">RCC1/BLIP-II</fullName>
    </submittedName>
</protein>
<feature type="repeat" description="RCC1" evidence="3">
    <location>
        <begin position="374"/>
        <end position="430"/>
    </location>
</feature>
<dbReference type="PRINTS" id="PR00633">
    <property type="entry name" value="RCCNDNSATION"/>
</dbReference>
<comment type="caution">
    <text evidence="6">The sequence shown here is derived from an EMBL/GenBank/DDBJ whole genome shotgun (WGS) entry which is preliminary data.</text>
</comment>
<feature type="region of interest" description="Disordered" evidence="4">
    <location>
        <begin position="199"/>
        <end position="224"/>
    </location>
</feature>
<gene>
    <name evidence="6" type="ORF">GQ43DRAFT_366923</name>
</gene>
<feature type="compositionally biased region" description="Low complexity" evidence="4">
    <location>
        <begin position="49"/>
        <end position="64"/>
    </location>
</feature>
<dbReference type="InterPro" id="IPR058923">
    <property type="entry name" value="RCC1-like_dom"/>
</dbReference>
<evidence type="ECO:0000313" key="6">
    <source>
        <dbReference type="EMBL" id="KAF2203418.1"/>
    </source>
</evidence>
<feature type="repeat" description="RCC1" evidence="3">
    <location>
        <begin position="312"/>
        <end position="373"/>
    </location>
</feature>
<feature type="repeat" description="RCC1" evidence="3">
    <location>
        <begin position="172"/>
        <end position="258"/>
    </location>
</feature>
<feature type="compositionally biased region" description="Low complexity" evidence="4">
    <location>
        <begin position="11"/>
        <end position="41"/>
    </location>
</feature>
<evidence type="ECO:0000256" key="4">
    <source>
        <dbReference type="SAM" id="MobiDB-lite"/>
    </source>
</evidence>
<feature type="compositionally biased region" description="Basic and acidic residues" evidence="4">
    <location>
        <begin position="199"/>
        <end position="209"/>
    </location>
</feature>
<feature type="region of interest" description="Disordered" evidence="4">
    <location>
        <begin position="547"/>
        <end position="579"/>
    </location>
</feature>
<dbReference type="InterPro" id="IPR051553">
    <property type="entry name" value="Ran_GTPase-activating"/>
</dbReference>
<organism evidence="6 7">
    <name type="scientific">Delitschia confertaspora ATCC 74209</name>
    <dbReference type="NCBI Taxonomy" id="1513339"/>
    <lineage>
        <taxon>Eukaryota</taxon>
        <taxon>Fungi</taxon>
        <taxon>Dikarya</taxon>
        <taxon>Ascomycota</taxon>
        <taxon>Pezizomycotina</taxon>
        <taxon>Dothideomycetes</taxon>
        <taxon>Pleosporomycetidae</taxon>
        <taxon>Pleosporales</taxon>
        <taxon>Delitschiaceae</taxon>
        <taxon>Delitschia</taxon>
    </lineage>
</organism>
<feature type="compositionally biased region" description="Low complexity" evidence="4">
    <location>
        <begin position="72"/>
        <end position="89"/>
    </location>
</feature>
<dbReference type="GO" id="GO:0005085">
    <property type="term" value="F:guanyl-nucleotide exchange factor activity"/>
    <property type="evidence" value="ECO:0007669"/>
    <property type="project" value="TreeGrafter"/>
</dbReference>
<feature type="repeat" description="RCC1" evidence="3">
    <location>
        <begin position="259"/>
        <end position="311"/>
    </location>
</feature>
<keyword evidence="2" id="KW-0677">Repeat</keyword>
<keyword evidence="7" id="KW-1185">Reference proteome</keyword>
<feature type="domain" description="RCC1-like" evidence="5">
    <location>
        <begin position="119"/>
        <end position="545"/>
    </location>
</feature>
<dbReference type="PANTHER" id="PTHR45982:SF1">
    <property type="entry name" value="REGULATOR OF CHROMOSOME CONDENSATION"/>
    <property type="match status" value="1"/>
</dbReference>
<sequence length="579" mass="61859">MAPRQSRRVADANASKASEAAAAAKVAKSTSTKAPKANTAAKRTEPKKAAPAKPKAAPKNTKAASAKEKPVAKTTKTTKLAPAKGKAATNGNTETAARPTAKYKKVVINPPRYTKPLNVYVFGEGSSGELGLGASRKAIDVKRPRLNDTLVKEKVVRIATGGMHCVALTLDNRILTWGVNDNGALGRDTTYEDVKMVDIDENGDPKEPDSDAESEESDSGLNPLESTPTAIDSAWFPEDTVFVDIAAGDSCSFALTDEGYVYGWGCFRKNEGVLGFTKDIKTARVPMWIEEVKKVKEIVCGTNHVLALDASNRVWAWGSGQQNQLARRMTERSMLESVVPTHVGFKDSVVKKASKKMVAIASGDYHGFAIGSDGHVWSWGVNNYGETGHPDGAGSDNASISTATVVQSLEGIDVEMIKGGSHHNLVVTKDGRCLVWGRTEGSVLGLPIDQLPEEDVLTDDAGRRKILLKPTAIPKMKDIVYAACGPDHNIAIDSDGKSYSWGFSATYQTGQGTDDDIEIPTLINNTAVREKKLTWAGCGGQYSVLASESEGPTETHFSSFKSNGANVEQSEPTEVMDAN</sequence>
<feature type="region of interest" description="Disordered" evidence="4">
    <location>
        <begin position="1"/>
        <end position="98"/>
    </location>
</feature>
<proteinExistence type="predicted"/>
<dbReference type="EMBL" id="ML993904">
    <property type="protein sequence ID" value="KAF2203418.1"/>
    <property type="molecule type" value="Genomic_DNA"/>
</dbReference>
<dbReference type="Proteomes" id="UP000799536">
    <property type="component" value="Unassembled WGS sequence"/>
</dbReference>
<dbReference type="InterPro" id="IPR009091">
    <property type="entry name" value="RCC1/BLIP-II"/>
</dbReference>
<evidence type="ECO:0000256" key="3">
    <source>
        <dbReference type="PROSITE-ProRule" id="PRU00235"/>
    </source>
</evidence>
<keyword evidence="1" id="KW-0344">Guanine-nucleotide releasing factor</keyword>
<name>A0A9P4JPN1_9PLEO</name>
<dbReference type="Pfam" id="PF25390">
    <property type="entry name" value="WD40_RLD"/>
    <property type="match status" value="1"/>
</dbReference>
<dbReference type="GO" id="GO:0005737">
    <property type="term" value="C:cytoplasm"/>
    <property type="evidence" value="ECO:0007669"/>
    <property type="project" value="TreeGrafter"/>
</dbReference>
<evidence type="ECO:0000256" key="2">
    <source>
        <dbReference type="ARBA" id="ARBA00022737"/>
    </source>
</evidence>
<feature type="repeat" description="RCC1" evidence="3">
    <location>
        <begin position="117"/>
        <end position="171"/>
    </location>
</feature>
<dbReference type="Gene3D" id="2.130.10.30">
    <property type="entry name" value="Regulator of chromosome condensation 1/beta-lactamase-inhibitor protein II"/>
    <property type="match status" value="1"/>
</dbReference>
<feature type="compositionally biased region" description="Polar residues" evidence="4">
    <location>
        <begin position="547"/>
        <end position="572"/>
    </location>
</feature>
<feature type="repeat" description="RCC1" evidence="3">
    <location>
        <begin position="431"/>
        <end position="495"/>
    </location>
</feature>
<evidence type="ECO:0000256" key="1">
    <source>
        <dbReference type="ARBA" id="ARBA00022658"/>
    </source>
</evidence>
<dbReference type="PROSITE" id="PS00626">
    <property type="entry name" value="RCC1_2"/>
    <property type="match status" value="1"/>
</dbReference>
<dbReference type="InterPro" id="IPR000408">
    <property type="entry name" value="Reg_chr_condens"/>
</dbReference>
<dbReference type="AlphaFoldDB" id="A0A9P4JPN1"/>
<dbReference type="PANTHER" id="PTHR45982">
    <property type="entry name" value="REGULATOR OF CHROMOSOME CONDENSATION"/>
    <property type="match status" value="1"/>
</dbReference>
<feature type="repeat" description="RCC1" evidence="3">
    <location>
        <begin position="496"/>
        <end position="549"/>
    </location>
</feature>
<dbReference type="PROSITE" id="PS50012">
    <property type="entry name" value="RCC1_3"/>
    <property type="match status" value="7"/>
</dbReference>
<dbReference type="PROSITE" id="PS00625">
    <property type="entry name" value="RCC1_1"/>
    <property type="match status" value="1"/>
</dbReference>